<proteinExistence type="predicted"/>
<dbReference type="RefSeq" id="WP_336601938.1">
    <property type="nucleotide sequence ID" value="NZ_JACFYJ010000104.1"/>
</dbReference>
<evidence type="ECO:0000259" key="1">
    <source>
        <dbReference type="Pfam" id="PF03992"/>
    </source>
</evidence>
<keyword evidence="2" id="KW-0560">Oxidoreductase</keyword>
<dbReference type="SUPFAM" id="SSF54909">
    <property type="entry name" value="Dimeric alpha+beta barrel"/>
    <property type="match status" value="1"/>
</dbReference>
<dbReference type="InterPro" id="IPR011008">
    <property type="entry name" value="Dimeric_a/b-barrel"/>
</dbReference>
<feature type="domain" description="ABM" evidence="1">
    <location>
        <begin position="19"/>
        <end position="80"/>
    </location>
</feature>
<protein>
    <submittedName>
        <fullName evidence="2">Antibiotic biosynthesis monooxygenase</fullName>
    </submittedName>
</protein>
<comment type="caution">
    <text evidence="2">The sequence shown here is derived from an EMBL/GenBank/DDBJ whole genome shotgun (WGS) entry which is preliminary data.</text>
</comment>
<dbReference type="InterPro" id="IPR007138">
    <property type="entry name" value="ABM_dom"/>
</dbReference>
<reference evidence="2 3" key="1">
    <citation type="journal article" date="2022" name="Arch. Microbiol.">
        <title>Paraburkholderia bengalensis sp. nov. isolated from roots of Oryza sativa, IR64.</title>
        <authorList>
            <person name="Nag P."/>
            <person name="Mondal N."/>
            <person name="Sarkar J."/>
            <person name="Das S."/>
        </authorList>
    </citation>
    <scope>NUCLEOTIDE SEQUENCE [LARGE SCALE GENOMIC DNA]</scope>
    <source>
        <strain evidence="2 3">IR64_4_BI</strain>
    </source>
</reference>
<name>A0ABU8J2V9_9BURK</name>
<dbReference type="Pfam" id="PF03992">
    <property type="entry name" value="ABM"/>
    <property type="match status" value="1"/>
</dbReference>
<accession>A0ABU8J2V9</accession>
<evidence type="ECO:0000313" key="2">
    <source>
        <dbReference type="EMBL" id="MEI6002297.1"/>
    </source>
</evidence>
<dbReference type="Gene3D" id="3.30.70.100">
    <property type="match status" value="1"/>
</dbReference>
<gene>
    <name evidence="2" type="ORF">H3V53_35790</name>
</gene>
<keyword evidence="3" id="KW-1185">Reference proteome</keyword>
<dbReference type="EMBL" id="JACFYJ010000104">
    <property type="protein sequence ID" value="MEI6002297.1"/>
    <property type="molecule type" value="Genomic_DNA"/>
</dbReference>
<dbReference type="Proteomes" id="UP001386437">
    <property type="component" value="Unassembled WGS sequence"/>
</dbReference>
<sequence>MSEPSPNSTRQPDETFWRIEVEILPGKLEEFRALVRELIVSSRQEPGTLDYDWYFNANDTICHTYERYRNSEAVIAHATTFGATFAERFSQACRQIGLDVYGSPNEKATAILDAYNPRYFALRDGFHNSI</sequence>
<dbReference type="GO" id="GO:0004497">
    <property type="term" value="F:monooxygenase activity"/>
    <property type="evidence" value="ECO:0007669"/>
    <property type="project" value="UniProtKB-KW"/>
</dbReference>
<evidence type="ECO:0000313" key="3">
    <source>
        <dbReference type="Proteomes" id="UP001386437"/>
    </source>
</evidence>
<keyword evidence="2" id="KW-0503">Monooxygenase</keyword>
<organism evidence="2 3">
    <name type="scientific">Paraburkholderia bengalensis</name>
    <dbReference type="NCBI Taxonomy" id="2747562"/>
    <lineage>
        <taxon>Bacteria</taxon>
        <taxon>Pseudomonadati</taxon>
        <taxon>Pseudomonadota</taxon>
        <taxon>Betaproteobacteria</taxon>
        <taxon>Burkholderiales</taxon>
        <taxon>Burkholderiaceae</taxon>
        <taxon>Paraburkholderia</taxon>
    </lineage>
</organism>